<dbReference type="InterPro" id="IPR011010">
    <property type="entry name" value="DNA_brk_join_enz"/>
</dbReference>
<feature type="domain" description="DUF6538" evidence="2">
    <location>
        <begin position="4"/>
        <end position="60"/>
    </location>
</feature>
<reference evidence="3" key="1">
    <citation type="journal article" date="2015" name="Nature">
        <title>Complex archaea that bridge the gap between prokaryotes and eukaryotes.</title>
        <authorList>
            <person name="Spang A."/>
            <person name="Saw J.H."/>
            <person name="Jorgensen S.L."/>
            <person name="Zaremba-Niedzwiedzka K."/>
            <person name="Martijn J."/>
            <person name="Lind A.E."/>
            <person name="van Eijk R."/>
            <person name="Schleper C."/>
            <person name="Guy L."/>
            <person name="Ettema T.J."/>
        </authorList>
    </citation>
    <scope>NUCLEOTIDE SEQUENCE</scope>
</reference>
<accession>A0A0F9RXF5</accession>
<organism evidence="3">
    <name type="scientific">marine sediment metagenome</name>
    <dbReference type="NCBI Taxonomy" id="412755"/>
    <lineage>
        <taxon>unclassified sequences</taxon>
        <taxon>metagenomes</taxon>
        <taxon>ecological metagenomes</taxon>
    </lineage>
</organism>
<dbReference type="EMBL" id="LAZR01000670">
    <property type="protein sequence ID" value="KKN61125.1"/>
    <property type="molecule type" value="Genomic_DNA"/>
</dbReference>
<comment type="caution">
    <text evidence="3">The sequence shown here is derived from an EMBL/GenBank/DDBJ whole genome shotgun (WGS) entry which is preliminary data.</text>
</comment>
<dbReference type="GO" id="GO:0003677">
    <property type="term" value="F:DNA binding"/>
    <property type="evidence" value="ECO:0007669"/>
    <property type="project" value="InterPro"/>
</dbReference>
<dbReference type="AlphaFoldDB" id="A0A0F9RXF5"/>
<proteinExistence type="predicted"/>
<gene>
    <name evidence="3" type="ORF">LCGC14_0525080</name>
</gene>
<sequence>MAGLIKRGNTWHLRMRVPKRYLDVAGRQEIHRSLETDSERRARELLPDVKAKLLAELDEMTVIKDRPDDADAYRAAQKIAQARGFAYRPLSDLLDAPLDDVLERVEASSVDRSAATAKALLGAVDEPALRLSGLVDEVERIAGHDNRFKSENQLRLWRNPRKRAATNLQAALGGRDVLVTEIDHAAALKHKAWWQRKIASESLSMESANKDFANMAGMLRRYYESIAQPDPPHPYHRVSLKDWHKAESRKLEIPVDWIAEKWFAPGAFDGTNAEARDILLISIETGCRQSEICDLPPDAIVLDHAVPHLRLSFEEGENRREIKNTSSVRLVPLVGVALAAAKRHPDGFPRYRGKSSYSATMNQYLRSNGLLPSSEHTIGGVRHTWESRILAETKRMDVSGEMMGHSVKVIRGRPVYGDAMGLARRQVLVQSVMLPVPMHLA</sequence>
<dbReference type="InterPro" id="IPR046668">
    <property type="entry name" value="DUF6538"/>
</dbReference>
<dbReference type="GO" id="GO:0006310">
    <property type="term" value="P:DNA recombination"/>
    <property type="evidence" value="ECO:0007669"/>
    <property type="project" value="UniProtKB-KW"/>
</dbReference>
<dbReference type="Pfam" id="PF20172">
    <property type="entry name" value="DUF6538"/>
    <property type="match status" value="1"/>
</dbReference>
<dbReference type="SUPFAM" id="SSF56349">
    <property type="entry name" value="DNA breaking-rejoining enzymes"/>
    <property type="match status" value="1"/>
</dbReference>
<dbReference type="InterPro" id="IPR013762">
    <property type="entry name" value="Integrase-like_cat_sf"/>
</dbReference>
<keyword evidence="1" id="KW-0233">DNA recombination</keyword>
<dbReference type="GO" id="GO:0015074">
    <property type="term" value="P:DNA integration"/>
    <property type="evidence" value="ECO:0007669"/>
    <property type="project" value="InterPro"/>
</dbReference>
<protein>
    <recommendedName>
        <fullName evidence="2">DUF6538 domain-containing protein</fullName>
    </recommendedName>
</protein>
<dbReference type="Gene3D" id="1.10.443.10">
    <property type="entry name" value="Intergrase catalytic core"/>
    <property type="match status" value="1"/>
</dbReference>
<evidence type="ECO:0000313" key="3">
    <source>
        <dbReference type="EMBL" id="KKN61125.1"/>
    </source>
</evidence>
<evidence type="ECO:0000256" key="1">
    <source>
        <dbReference type="ARBA" id="ARBA00023172"/>
    </source>
</evidence>
<evidence type="ECO:0000259" key="2">
    <source>
        <dbReference type="Pfam" id="PF20172"/>
    </source>
</evidence>
<name>A0A0F9RXF5_9ZZZZ</name>